<sequence>MGAGKLDSLEYRTPQCQGAPLQPPTPGLGLLKTGVEASHRDFAPRLGRASSEVSATETPLVWMALAACPEARPQEQGGPPDPAAVSTDISDGSHLGRAAAGERGGEEGGNVFDASSASDNAEGASAEGPLGLQGKTVQTRTGAATRKQGRRAVLLPSEDGEGQEPAAAGTGKRTDLPRSLEKEPAPEPTCFQSRHTHTRRPACMAPWRHVSLVL</sequence>
<protein>
    <submittedName>
        <fullName evidence="1">Uncharacterized protein</fullName>
    </submittedName>
</protein>
<reference evidence="1" key="2">
    <citation type="submission" date="2025-03" db="EMBL/GenBank/DDBJ databases">
        <authorList>
            <consortium name="ELIXIR-Norway"/>
            <consortium name="Elixir Norway"/>
        </authorList>
    </citation>
    <scope>NUCLEOTIDE SEQUENCE</scope>
</reference>
<dbReference type="Proteomes" id="UP001162501">
    <property type="component" value="Chromosome 4"/>
</dbReference>
<name>A0AC59ZVR6_RANTA</name>
<dbReference type="EMBL" id="OX596088">
    <property type="protein sequence ID" value="CAN0518088.1"/>
    <property type="molecule type" value="Genomic_DNA"/>
</dbReference>
<evidence type="ECO:0000313" key="1">
    <source>
        <dbReference type="EMBL" id="CAN0518088.1"/>
    </source>
</evidence>
<reference evidence="1" key="1">
    <citation type="submission" date="2023-05" db="EMBL/GenBank/DDBJ databases">
        <authorList>
            <consortium name="ELIXIR-Norway"/>
        </authorList>
    </citation>
    <scope>NUCLEOTIDE SEQUENCE</scope>
</reference>
<accession>A0AC59ZVR6</accession>
<evidence type="ECO:0000313" key="2">
    <source>
        <dbReference type="Proteomes" id="UP001162501"/>
    </source>
</evidence>
<gene>
    <name evidence="1" type="ORF">MRATA1EN22A_LOCUS23694</name>
</gene>
<organism evidence="1 2">
    <name type="scientific">Rangifer tarandus platyrhynchus</name>
    <name type="common">Svalbard reindeer</name>
    <dbReference type="NCBI Taxonomy" id="3082113"/>
    <lineage>
        <taxon>Eukaryota</taxon>
        <taxon>Metazoa</taxon>
        <taxon>Chordata</taxon>
        <taxon>Craniata</taxon>
        <taxon>Vertebrata</taxon>
        <taxon>Euteleostomi</taxon>
        <taxon>Mammalia</taxon>
        <taxon>Eutheria</taxon>
        <taxon>Laurasiatheria</taxon>
        <taxon>Artiodactyla</taxon>
        <taxon>Ruminantia</taxon>
        <taxon>Pecora</taxon>
        <taxon>Cervidae</taxon>
        <taxon>Odocoileinae</taxon>
        <taxon>Rangifer</taxon>
    </lineage>
</organism>
<proteinExistence type="predicted"/>